<organism evidence="1 2">
    <name type="scientific">Aegilops tauschii subsp. strangulata</name>
    <name type="common">Goatgrass</name>
    <dbReference type="NCBI Taxonomy" id="200361"/>
    <lineage>
        <taxon>Eukaryota</taxon>
        <taxon>Viridiplantae</taxon>
        <taxon>Streptophyta</taxon>
        <taxon>Embryophyta</taxon>
        <taxon>Tracheophyta</taxon>
        <taxon>Spermatophyta</taxon>
        <taxon>Magnoliopsida</taxon>
        <taxon>Liliopsida</taxon>
        <taxon>Poales</taxon>
        <taxon>Poaceae</taxon>
        <taxon>BOP clade</taxon>
        <taxon>Pooideae</taxon>
        <taxon>Triticodae</taxon>
        <taxon>Triticeae</taxon>
        <taxon>Triticinae</taxon>
        <taxon>Aegilops</taxon>
    </lineage>
</organism>
<reference evidence="1" key="3">
    <citation type="journal article" date="2017" name="Nature">
        <title>Genome sequence of the progenitor of the wheat D genome Aegilops tauschii.</title>
        <authorList>
            <person name="Luo M.C."/>
            <person name="Gu Y.Q."/>
            <person name="Puiu D."/>
            <person name="Wang H."/>
            <person name="Twardziok S.O."/>
            <person name="Deal K.R."/>
            <person name="Huo N."/>
            <person name="Zhu T."/>
            <person name="Wang L."/>
            <person name="Wang Y."/>
            <person name="McGuire P.E."/>
            <person name="Liu S."/>
            <person name="Long H."/>
            <person name="Ramasamy R.K."/>
            <person name="Rodriguez J.C."/>
            <person name="Van S.L."/>
            <person name="Yuan L."/>
            <person name="Wang Z."/>
            <person name="Xia Z."/>
            <person name="Xiao L."/>
            <person name="Anderson O.D."/>
            <person name="Ouyang S."/>
            <person name="Liang Y."/>
            <person name="Zimin A.V."/>
            <person name="Pertea G."/>
            <person name="Qi P."/>
            <person name="Bennetzen J.L."/>
            <person name="Dai X."/>
            <person name="Dawson M.W."/>
            <person name="Muller H.G."/>
            <person name="Kugler K."/>
            <person name="Rivarola-Duarte L."/>
            <person name="Spannagl M."/>
            <person name="Mayer K.F.X."/>
            <person name="Lu F.H."/>
            <person name="Bevan M.W."/>
            <person name="Leroy P."/>
            <person name="Li P."/>
            <person name="You F.M."/>
            <person name="Sun Q."/>
            <person name="Liu Z."/>
            <person name="Lyons E."/>
            <person name="Wicker T."/>
            <person name="Salzberg S.L."/>
            <person name="Devos K.M."/>
            <person name="Dvorak J."/>
        </authorList>
    </citation>
    <scope>NUCLEOTIDE SEQUENCE [LARGE SCALE GENOMIC DNA]</scope>
    <source>
        <strain evidence="1">cv. AL8/78</strain>
    </source>
</reference>
<dbReference type="Gramene" id="AET3Gv20500000.5">
    <property type="protein sequence ID" value="AET3Gv20500000.5"/>
    <property type="gene ID" value="AET3Gv20500000"/>
</dbReference>
<reference evidence="1" key="4">
    <citation type="submission" date="2019-03" db="UniProtKB">
        <authorList>
            <consortium name="EnsemblPlants"/>
        </authorList>
    </citation>
    <scope>IDENTIFICATION</scope>
</reference>
<accession>A0A453EWZ4</accession>
<evidence type="ECO:0000313" key="2">
    <source>
        <dbReference type="Proteomes" id="UP000015105"/>
    </source>
</evidence>
<protein>
    <submittedName>
        <fullName evidence="1">Uncharacterized protein</fullName>
    </submittedName>
</protein>
<keyword evidence="2" id="KW-1185">Reference proteome</keyword>
<dbReference type="AlphaFoldDB" id="A0A453EWZ4"/>
<evidence type="ECO:0000313" key="1">
    <source>
        <dbReference type="EnsemblPlants" id="AET3Gv20500000.5"/>
    </source>
</evidence>
<reference evidence="1" key="5">
    <citation type="journal article" date="2021" name="G3 (Bethesda)">
        <title>Aegilops tauschii genome assembly Aet v5.0 features greater sequence contiguity and improved annotation.</title>
        <authorList>
            <person name="Wang L."/>
            <person name="Zhu T."/>
            <person name="Rodriguez J.C."/>
            <person name="Deal K.R."/>
            <person name="Dubcovsky J."/>
            <person name="McGuire P.E."/>
            <person name="Lux T."/>
            <person name="Spannagl M."/>
            <person name="Mayer K.F.X."/>
            <person name="Baldrich P."/>
            <person name="Meyers B.C."/>
            <person name="Huo N."/>
            <person name="Gu Y.Q."/>
            <person name="Zhou H."/>
            <person name="Devos K.M."/>
            <person name="Bennetzen J.L."/>
            <person name="Unver T."/>
            <person name="Budak H."/>
            <person name="Gulick P.J."/>
            <person name="Galiba G."/>
            <person name="Kalapos B."/>
            <person name="Nelson D.R."/>
            <person name="Li P."/>
            <person name="You F.M."/>
            <person name="Luo M.C."/>
            <person name="Dvorak J."/>
        </authorList>
    </citation>
    <scope>NUCLEOTIDE SEQUENCE [LARGE SCALE GENOMIC DNA]</scope>
    <source>
        <strain evidence="1">cv. AL8/78</strain>
    </source>
</reference>
<name>A0A453EWZ4_AEGTS</name>
<dbReference type="Proteomes" id="UP000015105">
    <property type="component" value="Chromosome 3D"/>
</dbReference>
<sequence length="66" mass="7118">MDFTCTIADLVVLSSIHAGDSRFSDALIFVSAHRICASYVRHRYLVTTSSSCCSLGTRAWGSPACC</sequence>
<proteinExistence type="predicted"/>
<reference evidence="2" key="2">
    <citation type="journal article" date="2017" name="Nat. Plants">
        <title>The Aegilops tauschii genome reveals multiple impacts of transposons.</title>
        <authorList>
            <person name="Zhao G."/>
            <person name="Zou C."/>
            <person name="Li K."/>
            <person name="Wang K."/>
            <person name="Li T."/>
            <person name="Gao L."/>
            <person name="Zhang X."/>
            <person name="Wang H."/>
            <person name="Yang Z."/>
            <person name="Liu X."/>
            <person name="Jiang W."/>
            <person name="Mao L."/>
            <person name="Kong X."/>
            <person name="Jiao Y."/>
            <person name="Jia J."/>
        </authorList>
    </citation>
    <scope>NUCLEOTIDE SEQUENCE [LARGE SCALE GENOMIC DNA]</scope>
    <source>
        <strain evidence="2">cv. AL8/78</strain>
    </source>
</reference>
<dbReference type="EnsemblPlants" id="AET3Gv20500000.5">
    <property type="protein sequence ID" value="AET3Gv20500000.5"/>
    <property type="gene ID" value="AET3Gv20500000"/>
</dbReference>
<reference evidence="2" key="1">
    <citation type="journal article" date="2014" name="Science">
        <title>Ancient hybridizations among the ancestral genomes of bread wheat.</title>
        <authorList>
            <consortium name="International Wheat Genome Sequencing Consortium,"/>
            <person name="Marcussen T."/>
            <person name="Sandve S.R."/>
            <person name="Heier L."/>
            <person name="Spannagl M."/>
            <person name="Pfeifer M."/>
            <person name="Jakobsen K.S."/>
            <person name="Wulff B.B."/>
            <person name="Steuernagel B."/>
            <person name="Mayer K.F."/>
            <person name="Olsen O.A."/>
        </authorList>
    </citation>
    <scope>NUCLEOTIDE SEQUENCE [LARGE SCALE GENOMIC DNA]</scope>
    <source>
        <strain evidence="2">cv. AL8/78</strain>
    </source>
</reference>